<comment type="caution">
    <text evidence="3">The sequence shown here is derived from an EMBL/GenBank/DDBJ whole genome shotgun (WGS) entry which is preliminary data.</text>
</comment>
<dbReference type="Pfam" id="PF13561">
    <property type="entry name" value="adh_short_C2"/>
    <property type="match status" value="1"/>
</dbReference>
<keyword evidence="2 3" id="KW-0560">Oxidoreductase</keyword>
<keyword evidence="4" id="KW-1185">Reference proteome</keyword>
<dbReference type="CDD" id="cd05233">
    <property type="entry name" value="SDR_c"/>
    <property type="match status" value="1"/>
</dbReference>
<organism evidence="3 4">
    <name type="scientific">Paenibacillus timonensis</name>
    <dbReference type="NCBI Taxonomy" id="225915"/>
    <lineage>
        <taxon>Bacteria</taxon>
        <taxon>Bacillati</taxon>
        <taxon>Bacillota</taxon>
        <taxon>Bacilli</taxon>
        <taxon>Bacillales</taxon>
        <taxon>Paenibacillaceae</taxon>
        <taxon>Paenibacillus</taxon>
    </lineage>
</organism>
<dbReference type="RefSeq" id="WP_240268596.1">
    <property type="nucleotide sequence ID" value="NZ_JAKSXN010000014.1"/>
</dbReference>
<dbReference type="InterPro" id="IPR020904">
    <property type="entry name" value="Sc_DH/Rdtase_CS"/>
</dbReference>
<accession>A0ABW3SCF0</accession>
<dbReference type="PANTHER" id="PTHR43639">
    <property type="entry name" value="OXIDOREDUCTASE, SHORT-CHAIN DEHYDROGENASE/REDUCTASE FAMILY (AFU_ORTHOLOGUE AFUA_5G02870)"/>
    <property type="match status" value="1"/>
</dbReference>
<comment type="similarity">
    <text evidence="1">Belongs to the short-chain dehydrogenases/reductases (SDR) family.</text>
</comment>
<dbReference type="Proteomes" id="UP001597211">
    <property type="component" value="Unassembled WGS sequence"/>
</dbReference>
<dbReference type="GO" id="GO:0016491">
    <property type="term" value="F:oxidoreductase activity"/>
    <property type="evidence" value="ECO:0007669"/>
    <property type="project" value="UniProtKB-KW"/>
</dbReference>
<evidence type="ECO:0000256" key="1">
    <source>
        <dbReference type="ARBA" id="ARBA00006484"/>
    </source>
</evidence>
<name>A0ABW3SCF0_9BACL</name>
<dbReference type="EMBL" id="JBHTKZ010000014">
    <property type="protein sequence ID" value="MFD1181631.1"/>
    <property type="molecule type" value="Genomic_DNA"/>
</dbReference>
<dbReference type="PRINTS" id="PR00081">
    <property type="entry name" value="GDHRDH"/>
</dbReference>
<evidence type="ECO:0000256" key="2">
    <source>
        <dbReference type="ARBA" id="ARBA00023002"/>
    </source>
</evidence>
<dbReference type="PANTHER" id="PTHR43639:SF1">
    <property type="entry name" value="SHORT-CHAIN DEHYDROGENASE_REDUCTASE FAMILY PROTEIN"/>
    <property type="match status" value="1"/>
</dbReference>
<sequence>MTQPAQVVLITDVDHPAGKALIRRFAEDGAHFLLNSPSDGKEAAAEIDMAKAAGSKVIVKNVDLSVGTNANELVLLAERELGALSVLIHTNDRLVPLTVEAGSEASFREVMRTNAKSAFLCAQAAGKAMAAREAGCIIFVSSIHAEKPTGTSFAYSASKGAVKMLAKEAALELGRHGIRVNTIEAGPMEGDDERFRSSLTTLYRSCDTKVPSARLGTADDIANVARFLASSEARFVNGADIRLDGGFLLHYMDHKMKRPRSGDSP</sequence>
<gene>
    <name evidence="3" type="ORF">ACFQ2Z_09695</name>
</gene>
<evidence type="ECO:0000313" key="4">
    <source>
        <dbReference type="Proteomes" id="UP001597211"/>
    </source>
</evidence>
<evidence type="ECO:0000313" key="3">
    <source>
        <dbReference type="EMBL" id="MFD1181631.1"/>
    </source>
</evidence>
<dbReference type="EC" id="1.1.1.-" evidence="3"/>
<dbReference type="InterPro" id="IPR002347">
    <property type="entry name" value="SDR_fam"/>
</dbReference>
<dbReference type="Gene3D" id="3.40.50.720">
    <property type="entry name" value="NAD(P)-binding Rossmann-like Domain"/>
    <property type="match status" value="1"/>
</dbReference>
<proteinExistence type="inferred from homology"/>
<protein>
    <submittedName>
        <fullName evidence="3">SDR family NAD(P)-dependent oxidoreductase</fullName>
        <ecNumber evidence="3">1.1.1.-</ecNumber>
    </submittedName>
</protein>
<dbReference type="InterPro" id="IPR036291">
    <property type="entry name" value="NAD(P)-bd_dom_sf"/>
</dbReference>
<dbReference type="PROSITE" id="PS00061">
    <property type="entry name" value="ADH_SHORT"/>
    <property type="match status" value="1"/>
</dbReference>
<dbReference type="SUPFAM" id="SSF51735">
    <property type="entry name" value="NAD(P)-binding Rossmann-fold domains"/>
    <property type="match status" value="1"/>
</dbReference>
<reference evidence="4" key="1">
    <citation type="journal article" date="2019" name="Int. J. Syst. Evol. Microbiol.">
        <title>The Global Catalogue of Microorganisms (GCM) 10K type strain sequencing project: providing services to taxonomists for standard genome sequencing and annotation.</title>
        <authorList>
            <consortium name="The Broad Institute Genomics Platform"/>
            <consortium name="The Broad Institute Genome Sequencing Center for Infectious Disease"/>
            <person name="Wu L."/>
            <person name="Ma J."/>
        </authorList>
    </citation>
    <scope>NUCLEOTIDE SEQUENCE [LARGE SCALE GENOMIC DNA]</scope>
    <source>
        <strain evidence="4">CCUG 48216</strain>
    </source>
</reference>